<organism evidence="2 3">
    <name type="scientific">Symbiodinium microadriaticum</name>
    <name type="common">Dinoflagellate</name>
    <name type="synonym">Zooxanthella microadriatica</name>
    <dbReference type="NCBI Taxonomy" id="2951"/>
    <lineage>
        <taxon>Eukaryota</taxon>
        <taxon>Sar</taxon>
        <taxon>Alveolata</taxon>
        <taxon>Dinophyceae</taxon>
        <taxon>Suessiales</taxon>
        <taxon>Symbiodiniaceae</taxon>
        <taxon>Symbiodinium</taxon>
    </lineage>
</organism>
<sequence>MVKKVLRPYAAGSGKVLYSNGDDLALLQKESLRNFLTADVSEISRRSADGWSMFLRDTLTKLKIPPLRQKLDQIRNEALFLSRGKPVKRLLHVTSAPARGEGDPDAADMALRSSLLGLKHLGYPFKMACSPDTALPAGSQPAGVAEDRAALQDQAPVTSDGSDGTDDEEGSVMQFLRERRRDAVTGVSGGGQELLEQADSAKRRQIGVLEGAKEAPGGEEPGKASDEQPMLESVSGAALRAARLCHGERDVLRSPRQRPRPRRRLAVGWMATWRRRADRRAAERREEERRMKRMPLTSSPLNFEFWVLPVGSFAWGIDIEGSDLDVVVATGRSKLTLRSHEVTAPVSEGPSERVIAGYHTRLPKPAASHIVGGQSAWATSVYHLQVLLDGQRDARNLDSCNSWRVKLQNFRTYESRKCKSESDSDVLTAICHKLQKPRGCMLSHNSAVQMEMAGDDNVDKAKWISDEAAKVHEMLKRCRDKVGSKRKDPPAEKTEEAAFETPSCFATTSSCFRGYPRRLWPQAQGQDKGRNLSETYAEYVCGYPQIFWMRLAAATSALGRFQDLPDFAKEDAEEHLKLAVLWDAKGLLQLVPPLPTGDAFQRSCRIFNSYKSPEADRQIGDRRPANRAELHLTGPSQKLPQGSLLAAYRLPRRKAQLTTFVTDRRDFYHQVAVTRARADCNRLPFAYPAKAFRGDHLGMVPSTSTDEVNLDVERRQARSKQEVPDKGSAGDDVDLEDVAVRHTAAVDGLNFPDSGGLLDVKTTGVHD</sequence>
<feature type="compositionally biased region" description="Basic and acidic residues" evidence="1">
    <location>
        <begin position="714"/>
        <end position="729"/>
    </location>
</feature>
<reference evidence="2 3" key="1">
    <citation type="submission" date="2016-02" db="EMBL/GenBank/DDBJ databases">
        <title>Genome analysis of coral dinoflagellate symbionts highlights evolutionary adaptations to a symbiotic lifestyle.</title>
        <authorList>
            <person name="Aranda M."/>
            <person name="Li Y."/>
            <person name="Liew Y.J."/>
            <person name="Baumgarten S."/>
            <person name="Simakov O."/>
            <person name="Wilson M."/>
            <person name="Piel J."/>
            <person name="Ashoor H."/>
            <person name="Bougouffa S."/>
            <person name="Bajic V.B."/>
            <person name="Ryu T."/>
            <person name="Ravasi T."/>
            <person name="Bayer T."/>
            <person name="Micklem G."/>
            <person name="Kim H."/>
            <person name="Bhak J."/>
            <person name="Lajeunesse T.C."/>
            <person name="Voolstra C.R."/>
        </authorList>
    </citation>
    <scope>NUCLEOTIDE SEQUENCE [LARGE SCALE GENOMIC DNA]</scope>
    <source>
        <strain evidence="2 3">CCMP2467</strain>
    </source>
</reference>
<protein>
    <submittedName>
        <fullName evidence="2">Uncharacterized protein</fullName>
    </submittedName>
</protein>
<dbReference type="OrthoDB" id="423955at2759"/>
<feature type="region of interest" description="Disordered" evidence="1">
    <location>
        <begin position="136"/>
        <end position="169"/>
    </location>
</feature>
<feature type="region of interest" description="Disordered" evidence="1">
    <location>
        <begin position="714"/>
        <end position="734"/>
    </location>
</feature>
<feature type="region of interest" description="Disordered" evidence="1">
    <location>
        <begin position="183"/>
        <end position="202"/>
    </location>
</feature>
<gene>
    <name evidence="2" type="ORF">AK812_SmicGene9071</name>
</gene>
<dbReference type="Proteomes" id="UP000186817">
    <property type="component" value="Unassembled WGS sequence"/>
</dbReference>
<dbReference type="AlphaFoldDB" id="A0A1Q9EJ48"/>
<feature type="region of interest" description="Disordered" evidence="1">
    <location>
        <begin position="210"/>
        <end position="231"/>
    </location>
</feature>
<accession>A0A1Q9EJ48</accession>
<dbReference type="EMBL" id="LSRX01000137">
    <property type="protein sequence ID" value="OLQ07474.1"/>
    <property type="molecule type" value="Genomic_DNA"/>
</dbReference>
<comment type="caution">
    <text evidence="2">The sequence shown here is derived from an EMBL/GenBank/DDBJ whole genome shotgun (WGS) entry which is preliminary data.</text>
</comment>
<evidence type="ECO:0000256" key="1">
    <source>
        <dbReference type="SAM" id="MobiDB-lite"/>
    </source>
</evidence>
<name>A0A1Q9EJ48_SYMMI</name>
<evidence type="ECO:0000313" key="2">
    <source>
        <dbReference type="EMBL" id="OLQ07474.1"/>
    </source>
</evidence>
<keyword evidence="3" id="KW-1185">Reference proteome</keyword>
<proteinExistence type="predicted"/>
<evidence type="ECO:0000313" key="3">
    <source>
        <dbReference type="Proteomes" id="UP000186817"/>
    </source>
</evidence>